<keyword evidence="8" id="KW-1185">Reference proteome</keyword>
<comment type="subcellular location">
    <subcellularLocation>
        <location evidence="1">Cell membrane</location>
        <topology evidence="1">Multi-pass membrane protein</topology>
    </subcellularLocation>
</comment>
<evidence type="ECO:0000313" key="7">
    <source>
        <dbReference type="EMBL" id="AXO90326.1"/>
    </source>
</evidence>
<keyword evidence="3 6" id="KW-0812">Transmembrane</keyword>
<organism evidence="7 8">
    <name type="scientific">Pseudomonas parafulva</name>
    <dbReference type="NCBI Taxonomy" id="157782"/>
    <lineage>
        <taxon>Bacteria</taxon>
        <taxon>Pseudomonadati</taxon>
        <taxon>Pseudomonadota</taxon>
        <taxon>Gammaproteobacteria</taxon>
        <taxon>Pseudomonadales</taxon>
        <taxon>Pseudomonadaceae</taxon>
        <taxon>Pseudomonas</taxon>
    </lineage>
</organism>
<feature type="transmembrane region" description="Helical" evidence="6">
    <location>
        <begin position="332"/>
        <end position="357"/>
    </location>
</feature>
<dbReference type="RefSeq" id="WP_052192136.1">
    <property type="nucleotide sequence ID" value="NZ_CP009747.1"/>
</dbReference>
<reference evidence="7 8" key="1">
    <citation type="submission" date="2018-08" db="EMBL/GenBank/DDBJ databases">
        <authorList>
            <person name="Lee Y."/>
            <person name="Kakembo D."/>
        </authorList>
    </citation>
    <scope>NUCLEOTIDE SEQUENCE [LARGE SCALE GENOMIC DNA]</scope>
    <source>
        <strain evidence="7 8">JBCS1880</strain>
    </source>
</reference>
<evidence type="ECO:0000256" key="2">
    <source>
        <dbReference type="ARBA" id="ARBA00022475"/>
    </source>
</evidence>
<name>A0AAI8KEI3_9PSED</name>
<evidence type="ECO:0000256" key="5">
    <source>
        <dbReference type="ARBA" id="ARBA00023136"/>
    </source>
</evidence>
<feature type="transmembrane region" description="Helical" evidence="6">
    <location>
        <begin position="27"/>
        <end position="46"/>
    </location>
</feature>
<dbReference type="AlphaFoldDB" id="A0AAI8KEI3"/>
<feature type="transmembrane region" description="Helical" evidence="6">
    <location>
        <begin position="67"/>
        <end position="89"/>
    </location>
</feature>
<dbReference type="GO" id="GO:0005886">
    <property type="term" value="C:plasma membrane"/>
    <property type="evidence" value="ECO:0007669"/>
    <property type="project" value="UniProtKB-SubCell"/>
</dbReference>
<keyword evidence="4 6" id="KW-1133">Transmembrane helix</keyword>
<feature type="transmembrane region" description="Helical" evidence="6">
    <location>
        <begin position="243"/>
        <end position="264"/>
    </location>
</feature>
<evidence type="ECO:0000256" key="1">
    <source>
        <dbReference type="ARBA" id="ARBA00004651"/>
    </source>
</evidence>
<gene>
    <name evidence="7" type="ORF">DZC75_20850</name>
</gene>
<sequence>MTRSLSLLLLLVLSADALLVFLLPVMVYAQTASLAWSGLAYAMTWLPRIGVTPLVGRSIDRWGVRKVSVLSDVLKCAGCLCVVLMLSAAPDALTVTLLGGLLSGLVAIGNAQSLIAYEKMIALVSRDVDRDVNLLCRIDQLAMVTGPLCGFLCYAAGVEALLLLAAVLYVSNALCYAFSRVVPDNRCEAACDVTVPGPGNLKLILSTPVLVSSVVLAVGNNAFDGLVEAGAVSLIDRAMQLPIEYFAFVDVCAGICGVAATLLYPRLAAAVPALRLFSAAALLTVLASALMILSQAYLPGFLVLYALNIAGKVFMTNFCRGLRIRLVPVERLASVSSLMVLMNQAVLPVVGMTLYLLGEQARSLSVLLLTAIAISVLGAWKVRAQACSRPVIDPSPCMPVDGR</sequence>
<dbReference type="Gene3D" id="1.20.1250.20">
    <property type="entry name" value="MFS general substrate transporter like domains"/>
    <property type="match status" value="1"/>
</dbReference>
<evidence type="ECO:0000256" key="4">
    <source>
        <dbReference type="ARBA" id="ARBA00022989"/>
    </source>
</evidence>
<dbReference type="SUPFAM" id="SSF103473">
    <property type="entry name" value="MFS general substrate transporter"/>
    <property type="match status" value="1"/>
</dbReference>
<dbReference type="InterPro" id="IPR036259">
    <property type="entry name" value="MFS_trans_sf"/>
</dbReference>
<feature type="transmembrane region" description="Helical" evidence="6">
    <location>
        <begin position="302"/>
        <end position="320"/>
    </location>
</feature>
<evidence type="ECO:0000256" key="3">
    <source>
        <dbReference type="ARBA" id="ARBA00022692"/>
    </source>
</evidence>
<keyword evidence="2" id="KW-1003">Cell membrane</keyword>
<dbReference type="PANTHER" id="PTHR23513:SF6">
    <property type="entry name" value="MAJOR FACILITATOR SUPERFAMILY ASSOCIATED DOMAIN-CONTAINING PROTEIN"/>
    <property type="match status" value="1"/>
</dbReference>
<evidence type="ECO:0000256" key="6">
    <source>
        <dbReference type="SAM" id="Phobius"/>
    </source>
</evidence>
<dbReference type="Proteomes" id="UP000258127">
    <property type="component" value="Chromosome"/>
</dbReference>
<feature type="transmembrane region" description="Helical" evidence="6">
    <location>
        <begin position="276"/>
        <end position="296"/>
    </location>
</feature>
<feature type="transmembrane region" description="Helical" evidence="6">
    <location>
        <begin position="363"/>
        <end position="380"/>
    </location>
</feature>
<protein>
    <submittedName>
        <fullName evidence="7">MFS transporter</fullName>
    </submittedName>
</protein>
<keyword evidence="5 6" id="KW-0472">Membrane</keyword>
<proteinExistence type="predicted"/>
<feature type="transmembrane region" description="Helical" evidence="6">
    <location>
        <begin position="95"/>
        <end position="117"/>
    </location>
</feature>
<dbReference type="EMBL" id="CP031641">
    <property type="protein sequence ID" value="AXO90326.1"/>
    <property type="molecule type" value="Genomic_DNA"/>
</dbReference>
<dbReference type="PANTHER" id="PTHR23513">
    <property type="entry name" value="INTEGRAL MEMBRANE EFFLUX PROTEIN-RELATED"/>
    <property type="match status" value="1"/>
</dbReference>
<evidence type="ECO:0000313" key="8">
    <source>
        <dbReference type="Proteomes" id="UP000258127"/>
    </source>
</evidence>
<accession>A0AAI8KEI3</accession>